<dbReference type="InterPro" id="IPR045518">
    <property type="entry name" value="2EXR"/>
</dbReference>
<dbReference type="Pfam" id="PF20150">
    <property type="entry name" value="2EXR"/>
    <property type="match status" value="1"/>
</dbReference>
<name>A0AAD6MW94_9EURO</name>
<proteinExistence type="predicted"/>
<gene>
    <name evidence="2" type="ORF">N7493_004942</name>
</gene>
<dbReference type="EMBL" id="JAQJAN010000006">
    <property type="protein sequence ID" value="KAJ5727122.1"/>
    <property type="molecule type" value="Genomic_DNA"/>
</dbReference>
<evidence type="ECO:0000313" key="2">
    <source>
        <dbReference type="EMBL" id="KAJ5727122.1"/>
    </source>
</evidence>
<comment type="caution">
    <text evidence="2">The sequence shown here is derived from an EMBL/GenBank/DDBJ whole genome shotgun (WGS) entry which is preliminary data.</text>
</comment>
<evidence type="ECO:0000259" key="1">
    <source>
        <dbReference type="Pfam" id="PF20150"/>
    </source>
</evidence>
<reference evidence="2" key="1">
    <citation type="journal article" date="2023" name="IMA Fungus">
        <title>Comparative genomic study of the Penicillium genus elucidates a diverse pangenome and 15 lateral gene transfer events.</title>
        <authorList>
            <person name="Petersen C."/>
            <person name="Sorensen T."/>
            <person name="Nielsen M.R."/>
            <person name="Sondergaard T.E."/>
            <person name="Sorensen J.L."/>
            <person name="Fitzpatrick D.A."/>
            <person name="Frisvad J.C."/>
            <person name="Nielsen K.L."/>
        </authorList>
    </citation>
    <scope>NUCLEOTIDE SEQUENCE</scope>
    <source>
        <strain evidence="2">IBT 17514</strain>
    </source>
</reference>
<keyword evidence="3" id="KW-1185">Reference proteome</keyword>
<evidence type="ECO:0000313" key="3">
    <source>
        <dbReference type="Proteomes" id="UP001215712"/>
    </source>
</evidence>
<dbReference type="PANTHER" id="PTHR35910:SF6">
    <property type="entry name" value="2EXR DOMAIN-CONTAINING PROTEIN"/>
    <property type="match status" value="1"/>
</dbReference>
<accession>A0AAD6MW94</accession>
<dbReference type="AlphaFoldDB" id="A0AAD6MW94"/>
<feature type="domain" description="2EXR" evidence="1">
    <location>
        <begin position="5"/>
        <end position="109"/>
    </location>
</feature>
<organism evidence="2 3">
    <name type="scientific">Penicillium malachiteum</name>
    <dbReference type="NCBI Taxonomy" id="1324776"/>
    <lineage>
        <taxon>Eukaryota</taxon>
        <taxon>Fungi</taxon>
        <taxon>Dikarya</taxon>
        <taxon>Ascomycota</taxon>
        <taxon>Pezizomycotina</taxon>
        <taxon>Eurotiomycetes</taxon>
        <taxon>Eurotiomycetidae</taxon>
        <taxon>Eurotiales</taxon>
        <taxon>Aspergillaceae</taxon>
        <taxon>Penicillium</taxon>
    </lineage>
</organism>
<reference evidence="2" key="2">
    <citation type="submission" date="2023-01" db="EMBL/GenBank/DDBJ databases">
        <authorList>
            <person name="Petersen C."/>
        </authorList>
    </citation>
    <scope>NUCLEOTIDE SEQUENCE</scope>
    <source>
        <strain evidence="2">IBT 17514</strain>
    </source>
</reference>
<protein>
    <recommendedName>
        <fullName evidence="1">2EXR domain-containing protein</fullName>
    </recommendedName>
</protein>
<dbReference type="Proteomes" id="UP001215712">
    <property type="component" value="Unassembled WGS sequence"/>
</dbReference>
<dbReference type="PANTHER" id="PTHR35910">
    <property type="entry name" value="2EXR DOMAIN-CONTAINING PROTEIN"/>
    <property type="match status" value="1"/>
</dbReference>
<sequence length="416" mass="48765">MTRKFTLFSLLPTEIRVLIWEFCIPHRLVEIMFASTDLEINTNCELDWTSRQISLPPVITQVCRESRHVALKTGAGLTAPSVRENGREYPDWSDAPWLKRLWFDWKHDSVSLYWHLGVEDFDIRDYSAGMEKVAVDCFTWSISQMQTGDPVILADQIYSLRSSPHDRGTETYGEYQTALALHKQYTLCLRVISVHMTAIQALQSDLWGLTGEELIQLVEPTDITRLKMFGQAIPQEDEWAHSFLQLVFDKESFAARLEEWREKFRTQWVWNLWEACALRSGFDEIGTHPEEVWLGPQVNEIGDPLNLLEPSTYMLRLNEAIYMLDEERWKLNLDHPWAQKIIQGMPRFKEVIMFRLCIQNCHRLPPQPPLDLYTKDLGFSNGLSDKENKMWRDAREEALLQELKQCQEDKLLMQRV</sequence>